<dbReference type="STRING" id="936435.F8PHM9"/>
<dbReference type="OMA" id="CCARRII"/>
<dbReference type="HOGENOM" id="CLU_005726_0_2_1"/>
<name>F8PHM9_SERL3</name>
<dbReference type="InParanoid" id="F8PHM9"/>
<evidence type="ECO:0008006" key="3">
    <source>
        <dbReference type="Google" id="ProtNLM"/>
    </source>
</evidence>
<dbReference type="Proteomes" id="UP000008063">
    <property type="component" value="Unassembled WGS sequence"/>
</dbReference>
<gene>
    <name evidence="1" type="ORF">SERLA73DRAFT_118684</name>
</gene>
<dbReference type="PANTHER" id="PTHR35871:SF1">
    <property type="entry name" value="CXC1-LIKE CYSTEINE CLUSTER ASSOCIATED WITH KDZ TRANSPOSASES DOMAIN-CONTAINING PROTEIN"/>
    <property type="match status" value="1"/>
</dbReference>
<sequence length="173" mass="20295">MVVMHDESIFRANELRCYTNAREIIFPGENHEGWWNTERLITQDALNAKEMNIKPGGKQRKMKSTYITDNNLNVSLHSKSQDMVFPHDLLSNHPDFEFCGQAKGMLPVLEEQGLIVWCCMQKVLSLQKDFMSERPLLQVLIKDAGHRCYFLPKYHCELNHIDMYWGWTKESEC</sequence>
<evidence type="ECO:0000313" key="2">
    <source>
        <dbReference type="Proteomes" id="UP000008063"/>
    </source>
</evidence>
<protein>
    <recommendedName>
        <fullName evidence="3">DDE-1 domain-containing protein</fullName>
    </recommendedName>
</protein>
<proteinExistence type="predicted"/>
<evidence type="ECO:0000313" key="1">
    <source>
        <dbReference type="EMBL" id="EGO05026.1"/>
    </source>
</evidence>
<dbReference type="PANTHER" id="PTHR35871">
    <property type="entry name" value="EXPRESSED PROTEIN"/>
    <property type="match status" value="1"/>
</dbReference>
<organism evidence="2">
    <name type="scientific">Serpula lacrymans var. lacrymans (strain S7.3)</name>
    <name type="common">Dry rot fungus</name>
    <dbReference type="NCBI Taxonomy" id="936435"/>
    <lineage>
        <taxon>Eukaryota</taxon>
        <taxon>Fungi</taxon>
        <taxon>Dikarya</taxon>
        <taxon>Basidiomycota</taxon>
        <taxon>Agaricomycotina</taxon>
        <taxon>Agaricomycetes</taxon>
        <taxon>Agaricomycetidae</taxon>
        <taxon>Boletales</taxon>
        <taxon>Coniophorineae</taxon>
        <taxon>Serpulaceae</taxon>
        <taxon>Serpula</taxon>
    </lineage>
</organism>
<dbReference type="EMBL" id="GL945474">
    <property type="protein sequence ID" value="EGO05026.1"/>
    <property type="molecule type" value="Genomic_DNA"/>
</dbReference>
<accession>F8PHM9</accession>
<dbReference type="OrthoDB" id="2449121at2759"/>
<reference evidence="2" key="1">
    <citation type="journal article" date="2011" name="Science">
        <title>The plant cell wall-decomposing machinery underlies the functional diversity of forest fungi.</title>
        <authorList>
            <person name="Eastwood D.C."/>
            <person name="Floudas D."/>
            <person name="Binder M."/>
            <person name="Majcherczyk A."/>
            <person name="Schneider P."/>
            <person name="Aerts A."/>
            <person name="Asiegbu F.O."/>
            <person name="Baker S.E."/>
            <person name="Barry K."/>
            <person name="Bendiksby M."/>
            <person name="Blumentritt M."/>
            <person name="Coutinho P.M."/>
            <person name="Cullen D."/>
            <person name="de Vries R.P."/>
            <person name="Gathman A."/>
            <person name="Goodell B."/>
            <person name="Henrissat B."/>
            <person name="Ihrmark K."/>
            <person name="Kauserud H."/>
            <person name="Kohler A."/>
            <person name="LaButti K."/>
            <person name="Lapidus A."/>
            <person name="Lavin J.L."/>
            <person name="Lee Y.-H."/>
            <person name="Lindquist E."/>
            <person name="Lilly W."/>
            <person name="Lucas S."/>
            <person name="Morin E."/>
            <person name="Murat C."/>
            <person name="Oguiza J.A."/>
            <person name="Park J."/>
            <person name="Pisabarro A.G."/>
            <person name="Riley R."/>
            <person name="Rosling A."/>
            <person name="Salamov A."/>
            <person name="Schmidt O."/>
            <person name="Schmutz J."/>
            <person name="Skrede I."/>
            <person name="Stenlid J."/>
            <person name="Wiebenga A."/>
            <person name="Xie X."/>
            <person name="Kuees U."/>
            <person name="Hibbett D.S."/>
            <person name="Hoffmeister D."/>
            <person name="Hoegberg N."/>
            <person name="Martin F."/>
            <person name="Grigoriev I.V."/>
            <person name="Watkinson S.C."/>
        </authorList>
    </citation>
    <scope>NUCLEOTIDE SEQUENCE [LARGE SCALE GENOMIC DNA]</scope>
    <source>
        <strain evidence="2">strain S7.3</strain>
    </source>
</reference>
<keyword evidence="2" id="KW-1185">Reference proteome</keyword>
<dbReference type="AlphaFoldDB" id="F8PHM9"/>